<keyword evidence="1" id="KW-0732">Signal</keyword>
<evidence type="ECO:0000313" key="2">
    <source>
        <dbReference type="EMBL" id="KAF9326862.1"/>
    </source>
</evidence>
<sequence>MKFISVSTLSLIVLSTFVAAAPIPKPTIYLIRHGEKPSDGGTGLSSDGKKRAQCLRKVFGPSSKFNIGYIMAQKYKADGSRARPYLTVKPLAKDLGLTVDTKCDRNDPKCVKKAVSKYKGSGNILISWQHDALTDIAETLGDKTPPKYPDDVYGQIWTDLAPYANVKTITKENCPGLGH</sequence>
<protein>
    <recommendedName>
        <fullName evidence="4">Phosphoglycerate mutase family protein</fullName>
    </recommendedName>
</protein>
<name>A0A9P5SGQ5_9FUNG</name>
<proteinExistence type="predicted"/>
<gene>
    <name evidence="2" type="ORF">BG006_009761</name>
</gene>
<feature type="signal peptide" evidence="1">
    <location>
        <begin position="1"/>
        <end position="20"/>
    </location>
</feature>
<dbReference type="EMBL" id="JAAAUY010000728">
    <property type="protein sequence ID" value="KAF9326862.1"/>
    <property type="molecule type" value="Genomic_DNA"/>
</dbReference>
<organism evidence="2 3">
    <name type="scientific">Podila minutissima</name>
    <dbReference type="NCBI Taxonomy" id="64525"/>
    <lineage>
        <taxon>Eukaryota</taxon>
        <taxon>Fungi</taxon>
        <taxon>Fungi incertae sedis</taxon>
        <taxon>Mucoromycota</taxon>
        <taxon>Mortierellomycotina</taxon>
        <taxon>Mortierellomycetes</taxon>
        <taxon>Mortierellales</taxon>
        <taxon>Mortierellaceae</taxon>
        <taxon>Podila</taxon>
    </lineage>
</organism>
<evidence type="ECO:0000256" key="1">
    <source>
        <dbReference type="SAM" id="SignalP"/>
    </source>
</evidence>
<dbReference type="Proteomes" id="UP000696485">
    <property type="component" value="Unassembled WGS sequence"/>
</dbReference>
<evidence type="ECO:0000313" key="3">
    <source>
        <dbReference type="Proteomes" id="UP000696485"/>
    </source>
</evidence>
<dbReference type="AlphaFoldDB" id="A0A9P5SGQ5"/>
<reference evidence="2" key="1">
    <citation type="journal article" date="2020" name="Fungal Divers.">
        <title>Resolving the Mortierellaceae phylogeny through synthesis of multi-gene phylogenetics and phylogenomics.</title>
        <authorList>
            <person name="Vandepol N."/>
            <person name="Liber J."/>
            <person name="Desiro A."/>
            <person name="Na H."/>
            <person name="Kennedy M."/>
            <person name="Barry K."/>
            <person name="Grigoriev I.V."/>
            <person name="Miller A.N."/>
            <person name="O'Donnell K."/>
            <person name="Stajich J.E."/>
            <person name="Bonito G."/>
        </authorList>
    </citation>
    <scope>NUCLEOTIDE SEQUENCE</scope>
    <source>
        <strain evidence="2">NVP1</strain>
    </source>
</reference>
<evidence type="ECO:0008006" key="4">
    <source>
        <dbReference type="Google" id="ProtNLM"/>
    </source>
</evidence>
<keyword evidence="3" id="KW-1185">Reference proteome</keyword>
<feature type="chain" id="PRO_5040370750" description="Phosphoglycerate mutase family protein" evidence="1">
    <location>
        <begin position="21"/>
        <end position="179"/>
    </location>
</feature>
<accession>A0A9P5SGQ5</accession>
<comment type="caution">
    <text evidence="2">The sequence shown here is derived from an EMBL/GenBank/DDBJ whole genome shotgun (WGS) entry which is preliminary data.</text>
</comment>